<evidence type="ECO:0000256" key="9">
    <source>
        <dbReference type="HAMAP-Rule" id="MF_01023"/>
    </source>
</evidence>
<evidence type="ECO:0000256" key="8">
    <source>
        <dbReference type="ARBA" id="ARBA00047481"/>
    </source>
</evidence>
<comment type="pathway">
    <text evidence="2 9">Amino-acid biosynthesis; L-histidine biosynthesis; L-histidine from 5-phospho-alpha-D-ribose 1-diphosphate: step 7/9.</text>
</comment>
<dbReference type="InterPro" id="IPR050106">
    <property type="entry name" value="HistidinolP_aminotransfase"/>
</dbReference>
<evidence type="ECO:0000259" key="10">
    <source>
        <dbReference type="Pfam" id="PF00155"/>
    </source>
</evidence>
<keyword evidence="9" id="KW-0028">Amino-acid biosynthesis</keyword>
<evidence type="ECO:0000256" key="3">
    <source>
        <dbReference type="ARBA" id="ARBA00007970"/>
    </source>
</evidence>
<evidence type="ECO:0000256" key="5">
    <source>
        <dbReference type="ARBA" id="ARBA00022576"/>
    </source>
</evidence>
<keyword evidence="6 9" id="KW-0808">Transferase</keyword>
<dbReference type="GO" id="GO:0004400">
    <property type="term" value="F:histidinol-phosphate transaminase activity"/>
    <property type="evidence" value="ECO:0007669"/>
    <property type="project" value="UniProtKB-UniRule"/>
</dbReference>
<keyword evidence="7 9" id="KW-0663">Pyridoxal phosphate</keyword>
<dbReference type="Gene3D" id="3.40.640.10">
    <property type="entry name" value="Type I PLP-dependent aspartate aminotransferase-like (Major domain)"/>
    <property type="match status" value="1"/>
</dbReference>
<reference evidence="11" key="1">
    <citation type="submission" date="2022-08" db="EMBL/GenBank/DDBJ databases">
        <authorList>
            <person name="Vandamme P."/>
            <person name="Hettiarachchi A."/>
            <person name="Peeters C."/>
            <person name="Cnockaert M."/>
            <person name="Carlier A."/>
        </authorList>
    </citation>
    <scope>NUCLEOTIDE SEQUENCE</scope>
    <source>
        <strain evidence="11">LMG 31809</strain>
    </source>
</reference>
<dbReference type="NCBIfam" id="TIGR01141">
    <property type="entry name" value="hisC"/>
    <property type="match status" value="1"/>
</dbReference>
<evidence type="ECO:0000256" key="4">
    <source>
        <dbReference type="ARBA" id="ARBA00011738"/>
    </source>
</evidence>
<comment type="similarity">
    <text evidence="3 9">Belongs to the class-II pyridoxal-phosphate-dependent aminotransferase family. Histidinol-phosphate aminotransferase subfamily.</text>
</comment>
<feature type="modified residue" description="N6-(pyridoxal phosphate)lysine" evidence="9">
    <location>
        <position position="220"/>
    </location>
</feature>
<dbReference type="GO" id="GO:0000105">
    <property type="term" value="P:L-histidine biosynthetic process"/>
    <property type="evidence" value="ECO:0007669"/>
    <property type="project" value="UniProtKB-UniRule"/>
</dbReference>
<dbReference type="GO" id="GO:0030170">
    <property type="term" value="F:pyridoxal phosphate binding"/>
    <property type="evidence" value="ECO:0007669"/>
    <property type="project" value="InterPro"/>
</dbReference>
<evidence type="ECO:0000256" key="1">
    <source>
        <dbReference type="ARBA" id="ARBA00001933"/>
    </source>
</evidence>
<dbReference type="CDD" id="cd00609">
    <property type="entry name" value="AAT_like"/>
    <property type="match status" value="1"/>
</dbReference>
<feature type="domain" description="Aminotransferase class I/classII large" evidence="10">
    <location>
        <begin position="29"/>
        <end position="355"/>
    </location>
</feature>
<dbReference type="SUPFAM" id="SSF53383">
    <property type="entry name" value="PLP-dependent transferases"/>
    <property type="match status" value="1"/>
</dbReference>
<dbReference type="PANTHER" id="PTHR43643:SF3">
    <property type="entry name" value="HISTIDINOL-PHOSPHATE AMINOTRANSFERASE"/>
    <property type="match status" value="1"/>
</dbReference>
<comment type="subunit">
    <text evidence="4 9">Homodimer.</text>
</comment>
<dbReference type="RefSeq" id="WP_274943131.1">
    <property type="nucleotide sequence ID" value="NZ_JANWOI010000002.1"/>
</dbReference>
<accession>A0A9X3Z6W3</accession>
<comment type="caution">
    <text evidence="11">The sequence shown here is derived from an EMBL/GenBank/DDBJ whole genome shotgun (WGS) entry which is preliminary data.</text>
</comment>
<dbReference type="Proteomes" id="UP001141619">
    <property type="component" value="Unassembled WGS sequence"/>
</dbReference>
<dbReference type="InterPro" id="IPR015424">
    <property type="entry name" value="PyrdxlP-dep_Trfase"/>
</dbReference>
<proteinExistence type="inferred from homology"/>
<dbReference type="Pfam" id="PF00155">
    <property type="entry name" value="Aminotran_1_2"/>
    <property type="match status" value="1"/>
</dbReference>
<evidence type="ECO:0000256" key="6">
    <source>
        <dbReference type="ARBA" id="ARBA00022679"/>
    </source>
</evidence>
<evidence type="ECO:0000256" key="7">
    <source>
        <dbReference type="ARBA" id="ARBA00022898"/>
    </source>
</evidence>
<comment type="catalytic activity">
    <reaction evidence="8 9">
        <text>L-histidinol phosphate + 2-oxoglutarate = 3-(imidazol-4-yl)-2-oxopropyl phosphate + L-glutamate</text>
        <dbReference type="Rhea" id="RHEA:23744"/>
        <dbReference type="ChEBI" id="CHEBI:16810"/>
        <dbReference type="ChEBI" id="CHEBI:29985"/>
        <dbReference type="ChEBI" id="CHEBI:57766"/>
        <dbReference type="ChEBI" id="CHEBI:57980"/>
        <dbReference type="EC" id="2.6.1.9"/>
    </reaction>
</comment>
<dbReference type="InterPro" id="IPR015421">
    <property type="entry name" value="PyrdxlP-dep_Trfase_major"/>
</dbReference>
<name>A0A9X3Z6W3_9PROT</name>
<organism evidence="11 12">
    <name type="scientific">Govanella unica</name>
    <dbReference type="NCBI Taxonomy" id="2975056"/>
    <lineage>
        <taxon>Bacteria</taxon>
        <taxon>Pseudomonadati</taxon>
        <taxon>Pseudomonadota</taxon>
        <taxon>Alphaproteobacteria</taxon>
        <taxon>Emcibacterales</taxon>
        <taxon>Govanellaceae</taxon>
        <taxon>Govanella</taxon>
    </lineage>
</organism>
<dbReference type="EMBL" id="JANWOI010000002">
    <property type="protein sequence ID" value="MDA5193428.1"/>
    <property type="molecule type" value="Genomic_DNA"/>
</dbReference>
<dbReference type="HAMAP" id="MF_01023">
    <property type="entry name" value="HisC_aminotrans_2"/>
    <property type="match status" value="1"/>
</dbReference>
<dbReference type="AlphaFoldDB" id="A0A9X3Z6W3"/>
<dbReference type="InterPro" id="IPR005861">
    <property type="entry name" value="HisP_aminotrans"/>
</dbReference>
<evidence type="ECO:0000256" key="2">
    <source>
        <dbReference type="ARBA" id="ARBA00005011"/>
    </source>
</evidence>
<dbReference type="Gene3D" id="3.90.1150.10">
    <property type="entry name" value="Aspartate Aminotransferase, domain 1"/>
    <property type="match status" value="1"/>
</dbReference>
<evidence type="ECO:0000313" key="12">
    <source>
        <dbReference type="Proteomes" id="UP001141619"/>
    </source>
</evidence>
<dbReference type="InterPro" id="IPR004839">
    <property type="entry name" value="Aminotransferase_I/II_large"/>
</dbReference>
<reference evidence="11" key="2">
    <citation type="journal article" date="2023" name="Syst. Appl. Microbiol.">
        <title>Govania unica gen. nov., sp. nov., a rare biosphere bacterium that represents a novel family in the class Alphaproteobacteria.</title>
        <authorList>
            <person name="Vandamme P."/>
            <person name="Peeters C."/>
            <person name="Hettiarachchi A."/>
            <person name="Cnockaert M."/>
            <person name="Carlier A."/>
        </authorList>
    </citation>
    <scope>NUCLEOTIDE SEQUENCE</scope>
    <source>
        <strain evidence="11">LMG 31809</strain>
    </source>
</reference>
<dbReference type="PANTHER" id="PTHR43643">
    <property type="entry name" value="HISTIDINOL-PHOSPHATE AMINOTRANSFERASE 2"/>
    <property type="match status" value="1"/>
</dbReference>
<dbReference type="EC" id="2.6.1.9" evidence="9"/>
<keyword evidence="9" id="KW-0368">Histidine biosynthesis</keyword>
<evidence type="ECO:0000313" key="11">
    <source>
        <dbReference type="EMBL" id="MDA5193428.1"/>
    </source>
</evidence>
<gene>
    <name evidence="9 11" type="primary">hisC</name>
    <name evidence="11" type="ORF">NYP16_05605</name>
</gene>
<comment type="cofactor">
    <cofactor evidence="1 9">
        <name>pyridoxal 5'-phosphate</name>
        <dbReference type="ChEBI" id="CHEBI:597326"/>
    </cofactor>
</comment>
<keyword evidence="12" id="KW-1185">Reference proteome</keyword>
<dbReference type="InterPro" id="IPR015422">
    <property type="entry name" value="PyrdxlP-dep_Trfase_small"/>
</dbReference>
<keyword evidence="5 9" id="KW-0032">Aminotransferase</keyword>
<protein>
    <recommendedName>
        <fullName evidence="9">Histidinol-phosphate aminotransferase</fullName>
        <ecNumber evidence="9">2.6.1.9</ecNumber>
    </recommendedName>
    <alternativeName>
        <fullName evidence="9">Imidazole acetol-phosphate transaminase</fullName>
    </alternativeName>
</protein>
<sequence length="361" mass="38211">MNAPFPRPGLLDIAAYQPGESTIPGKDRVIKIASNESPLGASPKVSEAVKGGLNKLHLYPEGPATQLRQALATAYGIEAERIQCSNGSEEMLHMLARSYAGPGDEVIYSQYGFLAYPIAIQIAGATAVVVPEKNLHADIDAILAAVTPKTKIVFLANPNNPTGTYLPDAEIRRLHAGLPKGVLLALDEAYAEYATAPDYTSGLELARSADNVVVSRTFSKIYGLAAVRVGWSYCPQNVIDVLIRVRCSFNVNALAQIAACAALADNAHTEAARAHNTLWLPKVSAALAAIGIPVVPSQGNFILAEFKDAADARAADAHLRSDGIIIRPVAGYGLPGYLRITIGTAEENEALISSLTAYKKA</sequence>